<reference evidence="1" key="1">
    <citation type="submission" date="2014-09" db="EMBL/GenBank/DDBJ databases">
        <authorList>
            <person name="Magalhaes I.L.F."/>
            <person name="Oliveira U."/>
            <person name="Santos F.R."/>
            <person name="Vidigal T.H.D.A."/>
            <person name="Brescovit A.D."/>
            <person name="Santos A.J."/>
        </authorList>
    </citation>
    <scope>NUCLEOTIDE SEQUENCE</scope>
    <source>
        <tissue evidence="1">Shoot tissue taken approximately 20 cm above the soil surface</tissue>
    </source>
</reference>
<dbReference type="AlphaFoldDB" id="A0A0A9DEX4"/>
<evidence type="ECO:0000313" key="1">
    <source>
        <dbReference type="EMBL" id="JAD86396.1"/>
    </source>
</evidence>
<organism evidence="1">
    <name type="scientific">Arundo donax</name>
    <name type="common">Giant reed</name>
    <name type="synonym">Donax arundinaceus</name>
    <dbReference type="NCBI Taxonomy" id="35708"/>
    <lineage>
        <taxon>Eukaryota</taxon>
        <taxon>Viridiplantae</taxon>
        <taxon>Streptophyta</taxon>
        <taxon>Embryophyta</taxon>
        <taxon>Tracheophyta</taxon>
        <taxon>Spermatophyta</taxon>
        <taxon>Magnoliopsida</taxon>
        <taxon>Liliopsida</taxon>
        <taxon>Poales</taxon>
        <taxon>Poaceae</taxon>
        <taxon>PACMAD clade</taxon>
        <taxon>Arundinoideae</taxon>
        <taxon>Arundineae</taxon>
        <taxon>Arundo</taxon>
    </lineage>
</organism>
<accession>A0A0A9DEX4</accession>
<name>A0A0A9DEX4_ARUDO</name>
<reference evidence="1" key="2">
    <citation type="journal article" date="2015" name="Data Brief">
        <title>Shoot transcriptome of the giant reed, Arundo donax.</title>
        <authorList>
            <person name="Barrero R.A."/>
            <person name="Guerrero F.D."/>
            <person name="Moolhuijzen P."/>
            <person name="Goolsby J.A."/>
            <person name="Tidwell J."/>
            <person name="Bellgard S.E."/>
            <person name="Bellgard M.I."/>
        </authorList>
    </citation>
    <scope>NUCLEOTIDE SEQUENCE</scope>
    <source>
        <tissue evidence="1">Shoot tissue taken approximately 20 cm above the soil surface</tissue>
    </source>
</reference>
<dbReference type="EMBL" id="GBRH01211499">
    <property type="protein sequence ID" value="JAD86396.1"/>
    <property type="molecule type" value="Transcribed_RNA"/>
</dbReference>
<sequence>MVNLPILTPPSPFLSGSKSLECSSSSARPRGWIRYSVPSSSCQILTTSVSGIITYLNLNIKTSRQLHLF</sequence>
<proteinExistence type="predicted"/>
<protein>
    <submittedName>
        <fullName evidence="1">Uncharacterized protein</fullName>
    </submittedName>
</protein>